<dbReference type="GeneTree" id="ENSGT01030000234536"/>
<feature type="domain" description="Ig-like" evidence="4">
    <location>
        <begin position="131"/>
        <end position="226"/>
    </location>
</feature>
<dbReference type="Ensembl" id="ENSACAT00000027388.2">
    <property type="protein sequence ID" value="ENSACAP00000021610.2"/>
    <property type="gene ID" value="ENSACAG00000022955.2"/>
</dbReference>
<dbReference type="InterPro" id="IPR050199">
    <property type="entry name" value="IgHV"/>
</dbReference>
<dbReference type="Gene3D" id="2.60.40.10">
    <property type="entry name" value="Immunoglobulins"/>
    <property type="match status" value="1"/>
</dbReference>
<dbReference type="GO" id="GO:0003823">
    <property type="term" value="F:antigen binding"/>
    <property type="evidence" value="ECO:0000318"/>
    <property type="project" value="GO_Central"/>
</dbReference>
<sequence>MQLLRFYSILPWQIGLLYFHTERYANETAVSSLNARSIFTFSHIPLCGILSWLWLFSSQSLSNEQGNNTLASVWLSFSSSSWHSVRNPPEGIWRRGEKARGVLPPLLSSFWISLQQSLDELGERETWKGSPSEIQLTQSDGETLKPGESLKLTCVVSGGYQWHWARLSLGKRLEWLGRGYFSGSTWRTDYGSAFRSRISITFDTSRNEYYLQLSSMTTADSGTYYCGSGTVTQRTSIFFTKREKCDSHR</sequence>
<name>H9GVY2_ANOCA</name>
<keyword evidence="2" id="KW-1064">Adaptive immunity</keyword>
<keyword evidence="6" id="KW-1185">Reference proteome</keyword>
<dbReference type="SMART" id="SM00409">
    <property type="entry name" value="IG"/>
    <property type="match status" value="1"/>
</dbReference>
<dbReference type="Bgee" id="ENSACAG00000022955">
    <property type="expression patterns" value="Expressed in adrenal gland"/>
</dbReference>
<dbReference type="InParanoid" id="H9GVY2"/>
<organism evidence="5 6">
    <name type="scientific">Anolis carolinensis</name>
    <name type="common">Green anole</name>
    <name type="synonym">American chameleon</name>
    <dbReference type="NCBI Taxonomy" id="28377"/>
    <lineage>
        <taxon>Eukaryota</taxon>
        <taxon>Metazoa</taxon>
        <taxon>Chordata</taxon>
        <taxon>Craniata</taxon>
        <taxon>Vertebrata</taxon>
        <taxon>Euteleostomi</taxon>
        <taxon>Lepidosauria</taxon>
        <taxon>Squamata</taxon>
        <taxon>Bifurcata</taxon>
        <taxon>Unidentata</taxon>
        <taxon>Episquamata</taxon>
        <taxon>Toxicofera</taxon>
        <taxon>Iguania</taxon>
        <taxon>Dactyloidae</taxon>
        <taxon>Anolis</taxon>
    </lineage>
</organism>
<dbReference type="PANTHER" id="PTHR23266">
    <property type="entry name" value="IMMUNOGLOBULIN HEAVY CHAIN"/>
    <property type="match status" value="1"/>
</dbReference>
<dbReference type="InterPro" id="IPR007110">
    <property type="entry name" value="Ig-like_dom"/>
</dbReference>
<dbReference type="InterPro" id="IPR036179">
    <property type="entry name" value="Ig-like_dom_sf"/>
</dbReference>
<dbReference type="STRING" id="28377.ENSACAP00000021610"/>
<dbReference type="eggNOG" id="ENOG502SQIG">
    <property type="taxonomic scope" value="Eukaryota"/>
</dbReference>
<evidence type="ECO:0000256" key="2">
    <source>
        <dbReference type="ARBA" id="ARBA00023130"/>
    </source>
</evidence>
<reference evidence="5" key="1">
    <citation type="submission" date="2009-12" db="EMBL/GenBank/DDBJ databases">
        <title>The Genome Sequence of Anolis carolinensis (Green Anole Lizard).</title>
        <authorList>
            <consortium name="The Genome Sequencing Platform"/>
            <person name="Di Palma F."/>
            <person name="Alfoldi J."/>
            <person name="Heiman D."/>
            <person name="Young S."/>
            <person name="Grabherr M."/>
            <person name="Johnson J."/>
            <person name="Lander E.S."/>
            <person name="Lindblad-Toh K."/>
        </authorList>
    </citation>
    <scope>NUCLEOTIDE SEQUENCE [LARGE SCALE GENOMIC DNA]</scope>
    <source>
        <strain evidence="5">JBL SC #1</strain>
    </source>
</reference>
<evidence type="ECO:0000256" key="1">
    <source>
        <dbReference type="ARBA" id="ARBA00022859"/>
    </source>
</evidence>
<protein>
    <recommendedName>
        <fullName evidence="4">Ig-like domain-containing protein</fullName>
    </recommendedName>
</protein>
<evidence type="ECO:0000313" key="5">
    <source>
        <dbReference type="Ensembl" id="ENSACAP00000021610.2"/>
    </source>
</evidence>
<dbReference type="Pfam" id="PF07686">
    <property type="entry name" value="V-set"/>
    <property type="match status" value="1"/>
</dbReference>
<reference evidence="5" key="2">
    <citation type="submission" date="2025-08" db="UniProtKB">
        <authorList>
            <consortium name="Ensembl"/>
        </authorList>
    </citation>
    <scope>IDENTIFICATION</scope>
</reference>
<dbReference type="Proteomes" id="UP000001646">
    <property type="component" value="Unplaced"/>
</dbReference>
<dbReference type="GO" id="GO:0019814">
    <property type="term" value="C:immunoglobulin complex"/>
    <property type="evidence" value="ECO:0007669"/>
    <property type="project" value="UniProtKB-KW"/>
</dbReference>
<dbReference type="InterPro" id="IPR013106">
    <property type="entry name" value="Ig_V-set"/>
</dbReference>
<dbReference type="InterPro" id="IPR013783">
    <property type="entry name" value="Ig-like_fold"/>
</dbReference>
<dbReference type="GO" id="GO:0016064">
    <property type="term" value="P:immunoglobulin mediated immune response"/>
    <property type="evidence" value="ECO:0000318"/>
    <property type="project" value="GO_Central"/>
</dbReference>
<dbReference type="HOGENOM" id="CLU_077975_5_0_1"/>
<dbReference type="GO" id="GO:0005576">
    <property type="term" value="C:extracellular region"/>
    <property type="evidence" value="ECO:0007669"/>
    <property type="project" value="UniProtKB-ARBA"/>
</dbReference>
<accession>H9GVY2</accession>
<evidence type="ECO:0000259" key="4">
    <source>
        <dbReference type="PROSITE" id="PS50835"/>
    </source>
</evidence>
<evidence type="ECO:0000256" key="3">
    <source>
        <dbReference type="ARBA" id="ARBA00043265"/>
    </source>
</evidence>
<keyword evidence="3" id="KW-1280">Immunoglobulin</keyword>
<reference evidence="5" key="3">
    <citation type="submission" date="2025-09" db="UniProtKB">
        <authorList>
            <consortium name="Ensembl"/>
        </authorList>
    </citation>
    <scope>IDENTIFICATION</scope>
</reference>
<proteinExistence type="predicted"/>
<dbReference type="AlphaFoldDB" id="H9GVY2"/>
<dbReference type="PROSITE" id="PS50835">
    <property type="entry name" value="IG_LIKE"/>
    <property type="match status" value="1"/>
</dbReference>
<dbReference type="SMART" id="SM00406">
    <property type="entry name" value="IGv"/>
    <property type="match status" value="1"/>
</dbReference>
<dbReference type="SUPFAM" id="SSF48726">
    <property type="entry name" value="Immunoglobulin"/>
    <property type="match status" value="1"/>
</dbReference>
<evidence type="ECO:0000313" key="6">
    <source>
        <dbReference type="Proteomes" id="UP000001646"/>
    </source>
</evidence>
<dbReference type="InterPro" id="IPR003599">
    <property type="entry name" value="Ig_sub"/>
</dbReference>
<keyword evidence="1" id="KW-0391">Immunity</keyword>